<keyword evidence="4" id="KW-1185">Reference proteome</keyword>
<dbReference type="AlphaFoldDB" id="A0A1M5FXT6"/>
<accession>A0A1M5FXT6</accession>
<keyword evidence="2" id="KW-0732">Signal</keyword>
<organism evidence="3 4">
    <name type="scientific">Cnuella takakiae</name>
    <dbReference type="NCBI Taxonomy" id="1302690"/>
    <lineage>
        <taxon>Bacteria</taxon>
        <taxon>Pseudomonadati</taxon>
        <taxon>Bacteroidota</taxon>
        <taxon>Chitinophagia</taxon>
        <taxon>Chitinophagales</taxon>
        <taxon>Chitinophagaceae</taxon>
        <taxon>Cnuella</taxon>
    </lineage>
</organism>
<feature type="chain" id="PRO_5013268419" evidence="2">
    <location>
        <begin position="20"/>
        <end position="126"/>
    </location>
</feature>
<feature type="region of interest" description="Disordered" evidence="1">
    <location>
        <begin position="23"/>
        <end position="52"/>
    </location>
</feature>
<dbReference type="RefSeq" id="WP_073045858.1">
    <property type="nucleotide sequence ID" value="NZ_FQUO01000015.1"/>
</dbReference>
<feature type="region of interest" description="Disordered" evidence="1">
    <location>
        <begin position="69"/>
        <end position="126"/>
    </location>
</feature>
<dbReference type="EMBL" id="FQUO01000015">
    <property type="protein sequence ID" value="SHF96273.1"/>
    <property type="molecule type" value="Genomic_DNA"/>
</dbReference>
<feature type="signal peptide" evidence="2">
    <location>
        <begin position="1"/>
        <end position="19"/>
    </location>
</feature>
<feature type="compositionally biased region" description="Basic and acidic residues" evidence="1">
    <location>
        <begin position="69"/>
        <end position="89"/>
    </location>
</feature>
<dbReference type="Proteomes" id="UP000184368">
    <property type="component" value="Unassembled WGS sequence"/>
</dbReference>
<gene>
    <name evidence="3" type="ORF">SAMN05444008_11510</name>
</gene>
<proteinExistence type="predicted"/>
<sequence>MKQILTLLFAVLCVACSQAQSSTTNKAKRVISGERRDYDPNRSTTDEAKGVIRERNRNRDIVYNDRNIRRDDDRRYGERSREYGKDYKYGKYKNKNGKYKYKKGNNGKHLGWQKGVGNPHRNHRRK</sequence>
<feature type="compositionally biased region" description="Basic and acidic residues" evidence="1">
    <location>
        <begin position="31"/>
        <end position="52"/>
    </location>
</feature>
<evidence type="ECO:0000313" key="3">
    <source>
        <dbReference type="EMBL" id="SHF96273.1"/>
    </source>
</evidence>
<protein>
    <submittedName>
        <fullName evidence="3">Uncharacterized protein</fullName>
    </submittedName>
</protein>
<evidence type="ECO:0000256" key="2">
    <source>
        <dbReference type="SAM" id="SignalP"/>
    </source>
</evidence>
<name>A0A1M5FXT6_9BACT</name>
<feature type="compositionally biased region" description="Basic residues" evidence="1">
    <location>
        <begin position="90"/>
        <end position="106"/>
    </location>
</feature>
<reference evidence="3 4" key="1">
    <citation type="submission" date="2016-11" db="EMBL/GenBank/DDBJ databases">
        <authorList>
            <person name="Jaros S."/>
            <person name="Januszkiewicz K."/>
            <person name="Wedrychowicz H."/>
        </authorList>
    </citation>
    <scope>NUCLEOTIDE SEQUENCE [LARGE SCALE GENOMIC DNA]</scope>
    <source>
        <strain evidence="3 4">DSM 26897</strain>
    </source>
</reference>
<dbReference type="STRING" id="1302690.BUE76_10360"/>
<evidence type="ECO:0000313" key="4">
    <source>
        <dbReference type="Proteomes" id="UP000184368"/>
    </source>
</evidence>
<evidence type="ECO:0000256" key="1">
    <source>
        <dbReference type="SAM" id="MobiDB-lite"/>
    </source>
</evidence>